<name>A0A1I5FGV8_PSUAM</name>
<dbReference type="GO" id="GO:0003700">
    <property type="term" value="F:DNA-binding transcription factor activity"/>
    <property type="evidence" value="ECO:0007669"/>
    <property type="project" value="TreeGrafter"/>
</dbReference>
<proteinExistence type="predicted"/>
<dbReference type="InterPro" id="IPR029016">
    <property type="entry name" value="GAF-like_dom_sf"/>
</dbReference>
<keyword evidence="7" id="KW-1185">Reference proteome</keyword>
<evidence type="ECO:0000313" key="7">
    <source>
        <dbReference type="Proteomes" id="UP000199614"/>
    </source>
</evidence>
<dbReference type="InterPro" id="IPR014757">
    <property type="entry name" value="Tscrpt_reg_IclR_C"/>
</dbReference>
<feature type="domain" description="HTH iclR-type" evidence="4">
    <location>
        <begin position="4"/>
        <end position="65"/>
    </location>
</feature>
<dbReference type="InterPro" id="IPR050707">
    <property type="entry name" value="HTH_MetabolicPath_Reg"/>
</dbReference>
<keyword evidence="1" id="KW-0805">Transcription regulation</keyword>
<dbReference type="OrthoDB" id="60629at2"/>
<dbReference type="SUPFAM" id="SSF46785">
    <property type="entry name" value="Winged helix' DNA-binding domain"/>
    <property type="match status" value="1"/>
</dbReference>
<dbReference type="RefSeq" id="WP_093351859.1">
    <property type="nucleotide sequence ID" value="NZ_FOUY01000038.1"/>
</dbReference>
<dbReference type="PROSITE" id="PS51077">
    <property type="entry name" value="HTH_ICLR"/>
    <property type="match status" value="1"/>
</dbReference>
<keyword evidence="3" id="KW-0804">Transcription</keyword>
<dbReference type="EMBL" id="FOUY01000038">
    <property type="protein sequence ID" value="SFO22984.1"/>
    <property type="molecule type" value="Genomic_DNA"/>
</dbReference>
<dbReference type="Gene3D" id="1.10.10.10">
    <property type="entry name" value="Winged helix-like DNA-binding domain superfamily/Winged helix DNA-binding domain"/>
    <property type="match status" value="1"/>
</dbReference>
<dbReference type="InterPro" id="IPR036390">
    <property type="entry name" value="WH_DNA-bd_sf"/>
</dbReference>
<dbReference type="PANTHER" id="PTHR30136:SF2">
    <property type="entry name" value="TRANSCRIPTIONAL REGULATOR ICLR"/>
    <property type="match status" value="1"/>
</dbReference>
<dbReference type="InterPro" id="IPR036388">
    <property type="entry name" value="WH-like_DNA-bd_sf"/>
</dbReference>
<dbReference type="SUPFAM" id="SSF55781">
    <property type="entry name" value="GAF domain-like"/>
    <property type="match status" value="1"/>
</dbReference>
<dbReference type="SMART" id="SM00346">
    <property type="entry name" value="HTH_ICLR"/>
    <property type="match status" value="1"/>
</dbReference>
<dbReference type="GO" id="GO:0045892">
    <property type="term" value="P:negative regulation of DNA-templated transcription"/>
    <property type="evidence" value="ECO:0007669"/>
    <property type="project" value="TreeGrafter"/>
</dbReference>
<dbReference type="Pfam" id="PF01614">
    <property type="entry name" value="IclR_C"/>
    <property type="match status" value="1"/>
</dbReference>
<accession>A0A1I5FGV8</accession>
<dbReference type="Pfam" id="PF09339">
    <property type="entry name" value="HTH_IclR"/>
    <property type="match status" value="1"/>
</dbReference>
<evidence type="ECO:0000259" key="4">
    <source>
        <dbReference type="PROSITE" id="PS51077"/>
    </source>
</evidence>
<gene>
    <name evidence="6" type="ORF">SAMN05216207_10389</name>
</gene>
<organism evidence="6 7">
    <name type="scientific">Pseudonocardia ammonioxydans</name>
    <dbReference type="NCBI Taxonomy" id="260086"/>
    <lineage>
        <taxon>Bacteria</taxon>
        <taxon>Bacillati</taxon>
        <taxon>Actinomycetota</taxon>
        <taxon>Actinomycetes</taxon>
        <taxon>Pseudonocardiales</taxon>
        <taxon>Pseudonocardiaceae</taxon>
        <taxon>Pseudonocardia</taxon>
    </lineage>
</organism>
<dbReference type="InterPro" id="IPR005471">
    <property type="entry name" value="Tscrpt_reg_IclR_N"/>
</dbReference>
<evidence type="ECO:0000256" key="2">
    <source>
        <dbReference type="ARBA" id="ARBA00023125"/>
    </source>
</evidence>
<reference evidence="6 7" key="1">
    <citation type="submission" date="2016-10" db="EMBL/GenBank/DDBJ databases">
        <authorList>
            <person name="de Groot N.N."/>
        </authorList>
    </citation>
    <scope>NUCLEOTIDE SEQUENCE [LARGE SCALE GENOMIC DNA]</scope>
    <source>
        <strain evidence="6 7">CGMCC 4.1877</strain>
    </source>
</reference>
<dbReference type="GO" id="GO:0003677">
    <property type="term" value="F:DNA binding"/>
    <property type="evidence" value="ECO:0007669"/>
    <property type="project" value="UniProtKB-KW"/>
</dbReference>
<feature type="domain" description="IclR-ED" evidence="5">
    <location>
        <begin position="66"/>
        <end position="253"/>
    </location>
</feature>
<dbReference type="PROSITE" id="PS51078">
    <property type="entry name" value="ICLR_ED"/>
    <property type="match status" value="1"/>
</dbReference>
<protein>
    <submittedName>
        <fullName evidence="6">Transcriptional regulator, IclR family</fullName>
    </submittedName>
</protein>
<evidence type="ECO:0000256" key="1">
    <source>
        <dbReference type="ARBA" id="ARBA00023015"/>
    </source>
</evidence>
<dbReference type="PANTHER" id="PTHR30136">
    <property type="entry name" value="HELIX-TURN-HELIX TRANSCRIPTIONAL REGULATOR, ICLR FAMILY"/>
    <property type="match status" value="1"/>
</dbReference>
<evidence type="ECO:0000313" key="6">
    <source>
        <dbReference type="EMBL" id="SFO22984.1"/>
    </source>
</evidence>
<evidence type="ECO:0000256" key="3">
    <source>
        <dbReference type="ARBA" id="ARBA00023163"/>
    </source>
</evidence>
<evidence type="ECO:0000259" key="5">
    <source>
        <dbReference type="PROSITE" id="PS51078"/>
    </source>
</evidence>
<sequence length="271" mass="29520">MASLQTIQKIGPILDLFTVERPEWGVREVATAVGIPRSSAHAVLASLVQTGLLHCRARGRYRIGWRVVELAEALRGSVDVRSCAAPHLERLVDRFGETTHLAVLERGQVLYLDKVPGTHNISVQGAQVGSRRHAHCTAVGKALLARLSDQELSRIVDQEPLRRFTPSTVTDPSRLRTELDRCRSTGYAMDLGESVHEVHCVAAPIRDDLGSVVAAVSMSVPSSRFRLRRDEMARAVLDTTRAVSRSLVDVAADTAPSRSLQEATDAYGSAS</sequence>
<keyword evidence="2" id="KW-0238">DNA-binding</keyword>
<dbReference type="STRING" id="260086.SAMN05216207_10389"/>
<dbReference type="Proteomes" id="UP000199614">
    <property type="component" value="Unassembled WGS sequence"/>
</dbReference>
<dbReference type="AlphaFoldDB" id="A0A1I5FGV8"/>
<dbReference type="Gene3D" id="3.30.450.40">
    <property type="match status" value="1"/>
</dbReference>